<protein>
    <submittedName>
        <fullName evidence="2">Uncharacterized protein</fullName>
    </submittedName>
</protein>
<evidence type="ECO:0000313" key="3">
    <source>
        <dbReference type="Proteomes" id="UP000034795"/>
    </source>
</evidence>
<keyword evidence="1" id="KW-1133">Transmembrane helix</keyword>
<sequence>MEFFVEDQQHFFSFFYFIFSKNKKRGTIIFYRIYAQFPLFLSCFFPVK</sequence>
<dbReference type="STRING" id="1618994.UX57_C0024G0012"/>
<feature type="transmembrane region" description="Helical" evidence="1">
    <location>
        <begin position="29"/>
        <end position="47"/>
    </location>
</feature>
<accession>A0A0G1T406</accession>
<dbReference type="Proteomes" id="UP000034795">
    <property type="component" value="Unassembled WGS sequence"/>
</dbReference>
<organism evidence="2 3">
    <name type="scientific">Candidatus Uhrbacteria bacterium GW2011_GWE2_46_68</name>
    <dbReference type="NCBI Taxonomy" id="1618994"/>
    <lineage>
        <taxon>Bacteria</taxon>
        <taxon>Candidatus Uhriibacteriota</taxon>
    </lineage>
</organism>
<name>A0A0G1T406_9BACT</name>
<evidence type="ECO:0000256" key="1">
    <source>
        <dbReference type="SAM" id="Phobius"/>
    </source>
</evidence>
<reference evidence="2 3" key="1">
    <citation type="journal article" date="2015" name="Nature">
        <title>rRNA introns, odd ribosomes, and small enigmatic genomes across a large radiation of phyla.</title>
        <authorList>
            <person name="Brown C.T."/>
            <person name="Hug L.A."/>
            <person name="Thomas B.C."/>
            <person name="Sharon I."/>
            <person name="Castelle C.J."/>
            <person name="Singh A."/>
            <person name="Wilkins M.J."/>
            <person name="Williams K.H."/>
            <person name="Banfield J.F."/>
        </authorList>
    </citation>
    <scope>NUCLEOTIDE SEQUENCE [LARGE SCALE GENOMIC DNA]</scope>
</reference>
<evidence type="ECO:0000313" key="2">
    <source>
        <dbReference type="EMBL" id="KKU40140.1"/>
    </source>
</evidence>
<comment type="caution">
    <text evidence="2">The sequence shown here is derived from an EMBL/GenBank/DDBJ whole genome shotgun (WGS) entry which is preliminary data.</text>
</comment>
<keyword evidence="1" id="KW-0812">Transmembrane</keyword>
<gene>
    <name evidence="2" type="ORF">UX57_C0024G0012</name>
</gene>
<dbReference type="EMBL" id="LCMS01000024">
    <property type="protein sequence ID" value="KKU40140.1"/>
    <property type="molecule type" value="Genomic_DNA"/>
</dbReference>
<keyword evidence="1" id="KW-0472">Membrane</keyword>
<proteinExistence type="predicted"/>
<dbReference type="AlphaFoldDB" id="A0A0G1T406"/>